<dbReference type="Gene3D" id="3.40.50.2000">
    <property type="entry name" value="Glycogen Phosphorylase B"/>
    <property type="match status" value="2"/>
</dbReference>
<accession>A0ABX6YIK6</accession>
<dbReference type="SUPFAM" id="SSF53756">
    <property type="entry name" value="UDP-Glycosyltransferase/glycogen phosphorylase"/>
    <property type="match status" value="1"/>
</dbReference>
<feature type="domain" description="Glycosyltransferase family 28 N-terminal" evidence="1">
    <location>
        <begin position="4"/>
        <end position="129"/>
    </location>
</feature>
<sequence>MNALLVTTGSRGDVEPFVALARGLVDAGHCPTLAAPARFRALAEGHGITYIALDDSLFELQDALANAGTFAALTGAVRAKSALKLFLNDVADLITVATDIVVYHPKTLAAPLVAEHRGVPSMAVQLIPLYQPTTAFPSPLLSVPVPRAMNRVSWRLSSAIEAPWRGMLRTLHRDRLGLSTPVVGIADRVAADGALNAWSPHLLPAPADWPASAAPLGFWRLPASSESPTPKLVEFLNDGEPPVYVGFGSMVSKHPDAVGAAIRDALRRIGRRGVVVTGAGAVELEGDDSILVLDHVSHDWLLPRTAVAVHHGGVGTVGAALSAGVPQVIRPFLGDQQFWAKRVVEIGAGVRLRQLTAESLVEAIVAAESCAPRARAHADSIRGNTDGVAQAVGRIEQRLAEWKEQR</sequence>
<protein>
    <submittedName>
        <fullName evidence="3">Glycosyltransferase family 1 protein</fullName>
    </submittedName>
</protein>
<dbReference type="Proteomes" id="UP000662814">
    <property type="component" value="Chromosome"/>
</dbReference>
<keyword evidence="4" id="KW-1185">Reference proteome</keyword>
<evidence type="ECO:0000313" key="4">
    <source>
        <dbReference type="Proteomes" id="UP000662814"/>
    </source>
</evidence>
<evidence type="ECO:0000259" key="2">
    <source>
        <dbReference type="Pfam" id="PF06722"/>
    </source>
</evidence>
<organism evidence="3 4">
    <name type="scientific">Paramicrobacterium chengjingii</name>
    <dbReference type="NCBI Taxonomy" id="2769067"/>
    <lineage>
        <taxon>Bacteria</taxon>
        <taxon>Bacillati</taxon>
        <taxon>Actinomycetota</taxon>
        <taxon>Actinomycetes</taxon>
        <taxon>Micrococcales</taxon>
        <taxon>Microbacteriaceae</taxon>
        <taxon>Paramicrobacterium</taxon>
    </lineage>
</organism>
<dbReference type="RefSeq" id="WP_166986044.1">
    <property type="nucleotide sequence ID" value="NZ_CP061169.1"/>
</dbReference>
<reference evidence="3 4" key="1">
    <citation type="submission" date="2020-12" db="EMBL/GenBank/DDBJ databases">
        <title>Microbacterium sp. HY060.</title>
        <authorList>
            <person name="Zhou J."/>
        </authorList>
    </citation>
    <scope>NUCLEOTIDE SEQUENCE [LARGE SCALE GENOMIC DNA]</scope>
    <source>
        <strain evidence="3 4">HY60</strain>
    </source>
</reference>
<proteinExistence type="predicted"/>
<dbReference type="EMBL" id="CP061169">
    <property type="protein sequence ID" value="QPZ38592.1"/>
    <property type="molecule type" value="Genomic_DNA"/>
</dbReference>
<dbReference type="CDD" id="cd03784">
    <property type="entry name" value="GT1_Gtf-like"/>
    <property type="match status" value="1"/>
</dbReference>
<dbReference type="Pfam" id="PF06722">
    <property type="entry name" value="EryCIII-like_C"/>
    <property type="match status" value="1"/>
</dbReference>
<name>A0ABX6YIK6_9MICO</name>
<evidence type="ECO:0000259" key="1">
    <source>
        <dbReference type="Pfam" id="PF03033"/>
    </source>
</evidence>
<feature type="domain" description="Erythromycin biosynthesis protein CIII-like C-terminal" evidence="2">
    <location>
        <begin position="289"/>
        <end position="364"/>
    </location>
</feature>
<dbReference type="InterPro" id="IPR050426">
    <property type="entry name" value="Glycosyltransferase_28"/>
</dbReference>
<gene>
    <name evidence="3" type="ORF">HCR76_00300</name>
</gene>
<evidence type="ECO:0000313" key="3">
    <source>
        <dbReference type="EMBL" id="QPZ38592.1"/>
    </source>
</evidence>
<dbReference type="Pfam" id="PF03033">
    <property type="entry name" value="Glyco_transf_28"/>
    <property type="match status" value="1"/>
</dbReference>
<dbReference type="PANTHER" id="PTHR48050">
    <property type="entry name" value="STEROL 3-BETA-GLUCOSYLTRANSFERASE"/>
    <property type="match status" value="1"/>
</dbReference>
<dbReference type="PANTHER" id="PTHR48050:SF13">
    <property type="entry name" value="STEROL 3-BETA-GLUCOSYLTRANSFERASE UGT80A2"/>
    <property type="match status" value="1"/>
</dbReference>
<dbReference type="InterPro" id="IPR004276">
    <property type="entry name" value="GlycoTrans_28_N"/>
</dbReference>
<dbReference type="InterPro" id="IPR010610">
    <property type="entry name" value="EryCIII-like_C"/>
</dbReference>
<dbReference type="InterPro" id="IPR002213">
    <property type="entry name" value="UDP_glucos_trans"/>
</dbReference>